<evidence type="ECO:0000256" key="1">
    <source>
        <dbReference type="SAM" id="MobiDB-lite"/>
    </source>
</evidence>
<dbReference type="OrthoDB" id="9807907at2"/>
<dbReference type="EMBL" id="CP015402">
    <property type="protein sequence ID" value="ANU64766.2"/>
    <property type="molecule type" value="Genomic_DNA"/>
</dbReference>
<feature type="domain" description="Schlafen AlbA-2" evidence="2">
    <location>
        <begin position="32"/>
        <end position="139"/>
    </location>
</feature>
<evidence type="ECO:0000313" key="4">
    <source>
        <dbReference type="Proteomes" id="UP000186351"/>
    </source>
</evidence>
<proteinExistence type="predicted"/>
<dbReference type="PANTHER" id="PTHR30595">
    <property type="entry name" value="GLPR-RELATED TRANSCRIPTIONAL REPRESSOR"/>
    <property type="match status" value="1"/>
</dbReference>
<protein>
    <recommendedName>
        <fullName evidence="2">Schlafen AlbA-2 domain-containing protein</fullName>
    </recommendedName>
</protein>
<name>A0A1B1SD80_9BACT</name>
<dbReference type="AlphaFoldDB" id="A0A1B1SD80"/>
<dbReference type="Proteomes" id="UP000186351">
    <property type="component" value="Chromosome"/>
</dbReference>
<evidence type="ECO:0000259" key="2">
    <source>
        <dbReference type="Pfam" id="PF04326"/>
    </source>
</evidence>
<dbReference type="STRING" id="1796646.A4V02_05930"/>
<feature type="compositionally biased region" description="Basic and acidic residues" evidence="1">
    <location>
        <begin position="455"/>
        <end position="465"/>
    </location>
</feature>
<dbReference type="KEGG" id="pary:A4V02_05930"/>
<dbReference type="Gene3D" id="3.30.565.60">
    <property type="match status" value="1"/>
</dbReference>
<dbReference type="InterPro" id="IPR038475">
    <property type="entry name" value="RecG_C_sf"/>
</dbReference>
<accession>A0A1B1SD80</accession>
<sequence>MSGNFRKFAFISAIDMDTPSSFSLEMLATYKENSLLEVKSARGGLPNSLWESYSAFANSEGGVIVLGVKENSKDGSLYVEGLDDVHKLLKDFWNMVNNRQKVSCNILTDSMAVPDRIEGKDVIVIRVPRAERTSRPVYVGSDPRTGTYRRNFEGDYHCSIDEVSLMIRDSALVTDDNKLLTDLDVSVFCPDTVKSYRNIFQLIRQNHLWNKEDDAMFLRRIGAVREDKDTGKFHPTVAGLLMFGYEYEITAVFPNYFLDYQENRTNGIYARWTDRITSQSGDWSGNVFDFLLRVIPKLQADLKVPFMFKGNQLNEDTPLHKTVREATVNMLANADFYGRRGVIVQKGADGFRFANPGSMRVSLAEAIQDSASDPRNGVMMKMLAMVKYGERAGSGLQGIFKTWQSVYHCAPKLEVTTSGGVDRTTLTLGFEGHQPDIEAMKLLYDNPDELIEVSDTPKSKGESKDVPQNGESVLQNVPQNNINVLQNEEDIPQNESFDIKKEIVKLINEDLQITREHIAKELNISSKTVGRYLSKLGISWEGHPKTGHWKLP</sequence>
<dbReference type="Gene3D" id="3.30.950.30">
    <property type="entry name" value="Schlafen, AAA domain"/>
    <property type="match status" value="1"/>
</dbReference>
<dbReference type="PANTHER" id="PTHR30595:SF6">
    <property type="entry name" value="SCHLAFEN ALBA-2 DOMAIN-CONTAINING PROTEIN"/>
    <property type="match status" value="1"/>
</dbReference>
<organism evidence="3 4">
    <name type="scientific">Muribaculum intestinale</name>
    <dbReference type="NCBI Taxonomy" id="1796646"/>
    <lineage>
        <taxon>Bacteria</taxon>
        <taxon>Pseudomonadati</taxon>
        <taxon>Bacteroidota</taxon>
        <taxon>Bacteroidia</taxon>
        <taxon>Bacteroidales</taxon>
        <taxon>Muribaculaceae</taxon>
        <taxon>Muribaculum</taxon>
    </lineage>
</organism>
<evidence type="ECO:0000313" key="3">
    <source>
        <dbReference type="EMBL" id="ANU64766.2"/>
    </source>
</evidence>
<keyword evidence="4" id="KW-1185">Reference proteome</keyword>
<dbReference type="InterPro" id="IPR038461">
    <property type="entry name" value="Schlafen_AlbA_2_dom_sf"/>
</dbReference>
<gene>
    <name evidence="3" type="ORF">A4V02_05930</name>
</gene>
<reference evidence="4" key="1">
    <citation type="submission" date="2016-04" db="EMBL/GenBank/DDBJ databases">
        <title>Complete Genome Sequences of Twelve Strains of a Stable Defined Moderately Diverse Mouse Microbiota 2 (sDMDMm2).</title>
        <authorList>
            <person name="Uchimura Y."/>
            <person name="Wyss M."/>
            <person name="Brugiroux S."/>
            <person name="Limenitakis J.P."/>
            <person name="Stecher B."/>
            <person name="McCoy K.D."/>
            <person name="Macpherson A.J."/>
        </authorList>
    </citation>
    <scope>NUCLEOTIDE SEQUENCE [LARGE SCALE GENOMIC DNA]</scope>
    <source>
        <strain evidence="4">YL27</strain>
    </source>
</reference>
<dbReference type="Pfam" id="PF04326">
    <property type="entry name" value="SLFN_AlbA_2"/>
    <property type="match status" value="1"/>
</dbReference>
<dbReference type="InterPro" id="IPR007421">
    <property type="entry name" value="Schlafen_AlbA_2_dom"/>
</dbReference>
<feature type="region of interest" description="Disordered" evidence="1">
    <location>
        <begin position="453"/>
        <end position="472"/>
    </location>
</feature>
<accession>A0A1Z2XJK2</accession>